<organism evidence="1 2">
    <name type="scientific">Edaphobacter modestus</name>
    <dbReference type="NCBI Taxonomy" id="388466"/>
    <lineage>
        <taxon>Bacteria</taxon>
        <taxon>Pseudomonadati</taxon>
        <taxon>Acidobacteriota</taxon>
        <taxon>Terriglobia</taxon>
        <taxon>Terriglobales</taxon>
        <taxon>Acidobacteriaceae</taxon>
        <taxon>Edaphobacter</taxon>
    </lineage>
</organism>
<evidence type="ECO:0000313" key="1">
    <source>
        <dbReference type="EMBL" id="RZU43103.1"/>
    </source>
</evidence>
<protein>
    <submittedName>
        <fullName evidence="1">Uncharacterized protein</fullName>
    </submittedName>
</protein>
<name>A0A4Q7Z0Q8_9BACT</name>
<comment type="caution">
    <text evidence="1">The sequence shown here is derived from an EMBL/GenBank/DDBJ whole genome shotgun (WGS) entry which is preliminary data.</text>
</comment>
<sequence>MNTLTHAGSRMFPGKVDHQDRFLAVWRLVSSDRCSSRYLLLVCRLTAPYLTPVVFSVSVLRSLIAHTILAVSTQESRYTLNAALLLIEPKKISMKRSGVVLPA</sequence>
<gene>
    <name evidence="1" type="ORF">BDD14_4730</name>
</gene>
<evidence type="ECO:0000313" key="2">
    <source>
        <dbReference type="Proteomes" id="UP000292958"/>
    </source>
</evidence>
<keyword evidence="2" id="KW-1185">Reference proteome</keyword>
<proteinExistence type="predicted"/>
<dbReference type="EMBL" id="SHKW01000001">
    <property type="protein sequence ID" value="RZU43103.1"/>
    <property type="molecule type" value="Genomic_DNA"/>
</dbReference>
<reference evidence="1 2" key="1">
    <citation type="submission" date="2019-02" db="EMBL/GenBank/DDBJ databases">
        <title>Genomic Encyclopedia of Archaeal and Bacterial Type Strains, Phase II (KMG-II): from individual species to whole genera.</title>
        <authorList>
            <person name="Goeker M."/>
        </authorList>
    </citation>
    <scope>NUCLEOTIDE SEQUENCE [LARGE SCALE GENOMIC DNA]</scope>
    <source>
        <strain evidence="1 2">DSM 18101</strain>
    </source>
</reference>
<dbReference type="AlphaFoldDB" id="A0A4Q7Z0Q8"/>
<accession>A0A4Q7Z0Q8</accession>
<dbReference type="Proteomes" id="UP000292958">
    <property type="component" value="Unassembled WGS sequence"/>
</dbReference>